<dbReference type="Proteomes" id="UP001138621">
    <property type="component" value="Unassembled WGS sequence"/>
</dbReference>
<dbReference type="AlphaFoldDB" id="A0AA40RUP1"/>
<comment type="caution">
    <text evidence="1">The sequence shown here is derived from an EMBL/GenBank/DDBJ whole genome shotgun (WGS) entry which is preliminary data.</text>
</comment>
<name>A0AA40RUP1_STUST</name>
<organism evidence="1 2">
    <name type="scientific">Stutzerimonas stutzeri</name>
    <name type="common">Pseudomonas stutzeri</name>
    <dbReference type="NCBI Taxonomy" id="316"/>
    <lineage>
        <taxon>Bacteria</taxon>
        <taxon>Pseudomonadati</taxon>
        <taxon>Pseudomonadota</taxon>
        <taxon>Gammaproteobacteria</taxon>
        <taxon>Pseudomonadales</taxon>
        <taxon>Pseudomonadaceae</taxon>
        <taxon>Stutzerimonas</taxon>
    </lineage>
</organism>
<evidence type="ECO:0000313" key="2">
    <source>
        <dbReference type="Proteomes" id="UP001138621"/>
    </source>
</evidence>
<sequence>MTKQADPRLRLTFGLWAIDKAPAKELADLVPLEVMILQYARTLPAWDLMAEAPALNIIALDWPSADGYEVSIYIVGTDAPMEPDSLPFFYEARREEASPARQARMPLVSH</sequence>
<reference evidence="1" key="1">
    <citation type="submission" date="2020-02" db="EMBL/GenBank/DDBJ databases">
        <title>Synteny-based analysis reveals conserved mechanism for high triclosan tolerance in Pseudomonas, as well as instances of horizontal transfer.</title>
        <authorList>
            <person name="Mcfarland A.G."/>
            <person name="Bertucci H.K."/>
            <person name="Litmann E."/>
            <person name="Shen J."/>
            <person name="Huttenhower C."/>
            <person name="Hartmann E.M."/>
        </authorList>
    </citation>
    <scope>NUCLEOTIDE SEQUENCE</scope>
    <source>
        <strain evidence="1">109A1</strain>
    </source>
</reference>
<dbReference type="RefSeq" id="WP_181121766.1">
    <property type="nucleotide sequence ID" value="NZ_JAAMRD010000014.1"/>
</dbReference>
<protein>
    <submittedName>
        <fullName evidence="1">Uncharacterized protein</fullName>
    </submittedName>
</protein>
<accession>A0AA40RUP1</accession>
<gene>
    <name evidence="1" type="ORF">G7024_16625</name>
</gene>
<evidence type="ECO:0000313" key="1">
    <source>
        <dbReference type="EMBL" id="MBA1306017.1"/>
    </source>
</evidence>
<dbReference type="EMBL" id="JAAMRD010000014">
    <property type="protein sequence ID" value="MBA1306017.1"/>
    <property type="molecule type" value="Genomic_DNA"/>
</dbReference>
<proteinExistence type="predicted"/>